<feature type="transmembrane region" description="Helical" evidence="8">
    <location>
        <begin position="73"/>
        <end position="96"/>
    </location>
</feature>
<keyword evidence="10" id="KW-1185">Reference proteome</keyword>
<evidence type="ECO:0000256" key="1">
    <source>
        <dbReference type="ARBA" id="ARBA00004542"/>
    </source>
</evidence>
<feature type="transmembrane region" description="Helical" evidence="8">
    <location>
        <begin position="146"/>
        <end position="168"/>
    </location>
</feature>
<evidence type="ECO:0000256" key="7">
    <source>
        <dbReference type="ARBA" id="ARBA00037688"/>
    </source>
</evidence>
<name>A0A183U387_TOXCA</name>
<feature type="transmembrane region" description="Helical" evidence="8">
    <location>
        <begin position="41"/>
        <end position="61"/>
    </location>
</feature>
<dbReference type="WBParaSite" id="TCNE_0000295701-mRNA-1">
    <property type="protein sequence ID" value="TCNE_0000295701-mRNA-1"/>
    <property type="gene ID" value="TCNE_0000295701"/>
</dbReference>
<evidence type="ECO:0000256" key="4">
    <source>
        <dbReference type="ARBA" id="ARBA00022729"/>
    </source>
</evidence>
<dbReference type="PANTHER" id="PTHR10766">
    <property type="entry name" value="TRANSMEMBRANE 9 SUPERFAMILY PROTEIN"/>
    <property type="match status" value="1"/>
</dbReference>
<dbReference type="EMBL" id="UYWY01003377">
    <property type="protein sequence ID" value="VDM28674.1"/>
    <property type="molecule type" value="Genomic_DNA"/>
</dbReference>
<evidence type="ECO:0000256" key="6">
    <source>
        <dbReference type="ARBA" id="ARBA00023136"/>
    </source>
</evidence>
<evidence type="ECO:0000313" key="9">
    <source>
        <dbReference type="EMBL" id="VDM28674.1"/>
    </source>
</evidence>
<evidence type="ECO:0000256" key="8">
    <source>
        <dbReference type="RuleBase" id="RU363079"/>
    </source>
</evidence>
<sequence length="183" mass="21679">MLPDQDAQLNYSLQCKTYSAPCRIRNVPRQLPILPWYHSTIYFGFVGGFLPFSAISVELYYVFSAVWGREVYVLFYIILIMFFIMIMVVATTSVVLTYLQLNAEDYHWWWRSIFTGGSLSVFVFLYGIFFYMYRSDMWGVLQTTKFFSYLFLLCYVFFLVTGTVSFYASHTFIRFIYSSIKTD</sequence>
<reference evidence="11" key="1">
    <citation type="submission" date="2016-06" db="UniProtKB">
        <authorList>
            <consortium name="WormBaseParasite"/>
        </authorList>
    </citation>
    <scope>IDENTIFICATION</scope>
</reference>
<dbReference type="GO" id="GO:0072657">
    <property type="term" value="P:protein localization to membrane"/>
    <property type="evidence" value="ECO:0007669"/>
    <property type="project" value="TreeGrafter"/>
</dbReference>
<keyword evidence="6 8" id="KW-0472">Membrane</keyword>
<dbReference type="Pfam" id="PF02990">
    <property type="entry name" value="EMP70"/>
    <property type="match status" value="1"/>
</dbReference>
<keyword evidence="5 8" id="KW-1133">Transmembrane helix</keyword>
<comment type="subcellular location">
    <subcellularLocation>
        <location evidence="1">Cytoplasmic vesicle</location>
        <location evidence="1">Autophagosome membrane</location>
        <topology evidence="1">Multi-pass membrane protein</topology>
    </subcellularLocation>
</comment>
<comment type="caution">
    <text evidence="8">Lacks conserved residue(s) required for the propagation of feature annotation.</text>
</comment>
<dbReference type="GO" id="GO:0000421">
    <property type="term" value="C:autophagosome membrane"/>
    <property type="evidence" value="ECO:0007669"/>
    <property type="project" value="UniProtKB-SubCell"/>
</dbReference>
<dbReference type="InterPro" id="IPR004240">
    <property type="entry name" value="EMP70"/>
</dbReference>
<evidence type="ECO:0000313" key="11">
    <source>
        <dbReference type="WBParaSite" id="TCNE_0000295701-mRNA-1"/>
    </source>
</evidence>
<keyword evidence="4" id="KW-0732">Signal</keyword>
<evidence type="ECO:0000256" key="3">
    <source>
        <dbReference type="ARBA" id="ARBA00022692"/>
    </source>
</evidence>
<proteinExistence type="inferred from homology"/>
<evidence type="ECO:0000313" key="10">
    <source>
        <dbReference type="Proteomes" id="UP000050794"/>
    </source>
</evidence>
<evidence type="ECO:0000256" key="2">
    <source>
        <dbReference type="ARBA" id="ARBA00005227"/>
    </source>
</evidence>
<keyword evidence="3 8" id="KW-0812">Transmembrane</keyword>
<evidence type="ECO:0000256" key="5">
    <source>
        <dbReference type="ARBA" id="ARBA00022989"/>
    </source>
</evidence>
<feature type="transmembrane region" description="Helical" evidence="8">
    <location>
        <begin position="108"/>
        <end position="134"/>
    </location>
</feature>
<comment type="function">
    <text evidence="7">Plays an essential role in autophagy.</text>
</comment>
<dbReference type="Proteomes" id="UP000050794">
    <property type="component" value="Unassembled WGS sequence"/>
</dbReference>
<organism evidence="10 11">
    <name type="scientific">Toxocara canis</name>
    <name type="common">Canine roundworm</name>
    <dbReference type="NCBI Taxonomy" id="6265"/>
    <lineage>
        <taxon>Eukaryota</taxon>
        <taxon>Metazoa</taxon>
        <taxon>Ecdysozoa</taxon>
        <taxon>Nematoda</taxon>
        <taxon>Chromadorea</taxon>
        <taxon>Rhabditida</taxon>
        <taxon>Spirurina</taxon>
        <taxon>Ascaridomorpha</taxon>
        <taxon>Ascaridoidea</taxon>
        <taxon>Toxocaridae</taxon>
        <taxon>Toxocara</taxon>
    </lineage>
</organism>
<comment type="similarity">
    <text evidence="2 8">Belongs to the nonaspanin (TM9SF) (TC 9.A.2) family.</text>
</comment>
<gene>
    <name evidence="9" type="ORF">TCNE_LOCUS2957</name>
</gene>
<accession>A0A183U387</accession>
<dbReference type="PANTHER" id="PTHR10766:SF177">
    <property type="entry name" value="TRANSMEMBRANE 9 SUPERFAMILY MEMBER 1"/>
    <property type="match status" value="1"/>
</dbReference>
<dbReference type="AlphaFoldDB" id="A0A183U387"/>
<reference evidence="9 10" key="2">
    <citation type="submission" date="2018-11" db="EMBL/GenBank/DDBJ databases">
        <authorList>
            <consortium name="Pathogen Informatics"/>
        </authorList>
    </citation>
    <scope>NUCLEOTIDE SEQUENCE [LARGE SCALE GENOMIC DNA]</scope>
</reference>
<protein>
    <recommendedName>
        <fullName evidence="8">Transmembrane 9 superfamily member</fullName>
    </recommendedName>
</protein>